<protein>
    <submittedName>
        <fullName evidence="1">Uncharacterized protein</fullName>
    </submittedName>
</protein>
<comment type="caution">
    <text evidence="1">The sequence shown here is derived from an EMBL/GenBank/DDBJ whole genome shotgun (WGS) entry which is preliminary data.</text>
</comment>
<dbReference type="Proteomes" id="UP000828390">
    <property type="component" value="Unassembled WGS sequence"/>
</dbReference>
<dbReference type="EMBL" id="JAIWYP010000011">
    <property type="protein sequence ID" value="KAH3737131.1"/>
    <property type="molecule type" value="Genomic_DNA"/>
</dbReference>
<reference evidence="1" key="2">
    <citation type="submission" date="2020-11" db="EMBL/GenBank/DDBJ databases">
        <authorList>
            <person name="McCartney M.A."/>
            <person name="Auch B."/>
            <person name="Kono T."/>
            <person name="Mallez S."/>
            <person name="Becker A."/>
            <person name="Gohl D.M."/>
            <person name="Silverstein K.A.T."/>
            <person name="Koren S."/>
            <person name="Bechman K.B."/>
            <person name="Herman A."/>
            <person name="Abrahante J.E."/>
            <person name="Garbe J."/>
        </authorList>
    </citation>
    <scope>NUCLEOTIDE SEQUENCE</scope>
    <source>
        <strain evidence="1">Duluth1</strain>
        <tissue evidence="1">Whole animal</tissue>
    </source>
</reference>
<proteinExistence type="predicted"/>
<gene>
    <name evidence="1" type="ORF">DPMN_043709</name>
</gene>
<organism evidence="1 2">
    <name type="scientific">Dreissena polymorpha</name>
    <name type="common">Zebra mussel</name>
    <name type="synonym">Mytilus polymorpha</name>
    <dbReference type="NCBI Taxonomy" id="45954"/>
    <lineage>
        <taxon>Eukaryota</taxon>
        <taxon>Metazoa</taxon>
        <taxon>Spiralia</taxon>
        <taxon>Lophotrochozoa</taxon>
        <taxon>Mollusca</taxon>
        <taxon>Bivalvia</taxon>
        <taxon>Autobranchia</taxon>
        <taxon>Heteroconchia</taxon>
        <taxon>Euheterodonta</taxon>
        <taxon>Imparidentia</taxon>
        <taxon>Neoheterodontei</taxon>
        <taxon>Myida</taxon>
        <taxon>Dreissenoidea</taxon>
        <taxon>Dreissenidae</taxon>
        <taxon>Dreissena</taxon>
    </lineage>
</organism>
<sequence length="56" mass="6091">MMSYGSGEWMGCSGLELLQTGLVRLLGQLDINAGAMLKTTTTQWAIGTCCKLFYNL</sequence>
<accession>A0A9D4D0Z9</accession>
<name>A0A9D4D0Z9_DREPO</name>
<evidence type="ECO:0000313" key="1">
    <source>
        <dbReference type="EMBL" id="KAH3737131.1"/>
    </source>
</evidence>
<evidence type="ECO:0000313" key="2">
    <source>
        <dbReference type="Proteomes" id="UP000828390"/>
    </source>
</evidence>
<reference evidence="1" key="1">
    <citation type="journal article" date="2019" name="bioRxiv">
        <title>The Genome of the Zebra Mussel, Dreissena polymorpha: A Resource for Invasive Species Research.</title>
        <authorList>
            <person name="McCartney M.A."/>
            <person name="Auch B."/>
            <person name="Kono T."/>
            <person name="Mallez S."/>
            <person name="Zhang Y."/>
            <person name="Obille A."/>
            <person name="Becker A."/>
            <person name="Abrahante J.E."/>
            <person name="Garbe J."/>
            <person name="Badalamenti J.P."/>
            <person name="Herman A."/>
            <person name="Mangelson H."/>
            <person name="Liachko I."/>
            <person name="Sullivan S."/>
            <person name="Sone E.D."/>
            <person name="Koren S."/>
            <person name="Silverstein K.A.T."/>
            <person name="Beckman K.B."/>
            <person name="Gohl D.M."/>
        </authorList>
    </citation>
    <scope>NUCLEOTIDE SEQUENCE</scope>
    <source>
        <strain evidence="1">Duluth1</strain>
        <tissue evidence="1">Whole animal</tissue>
    </source>
</reference>
<keyword evidence="2" id="KW-1185">Reference proteome</keyword>
<dbReference type="AlphaFoldDB" id="A0A9D4D0Z9"/>